<accession>A0ABT8F6S0</accession>
<dbReference type="SFLD" id="SFLDG01065">
    <property type="entry name" value="anaerobic_coproporphyrinogen-I"/>
    <property type="match status" value="1"/>
</dbReference>
<dbReference type="Proteomes" id="UP001168552">
    <property type="component" value="Unassembled WGS sequence"/>
</dbReference>
<keyword evidence="2" id="KW-0143">Chaperone</keyword>
<dbReference type="InterPro" id="IPR004559">
    <property type="entry name" value="HemW-like"/>
</dbReference>
<evidence type="ECO:0000259" key="3">
    <source>
        <dbReference type="PROSITE" id="PS51918"/>
    </source>
</evidence>
<keyword evidence="5" id="KW-1185">Reference proteome</keyword>
<keyword evidence="2" id="KW-0411">Iron-sulfur</keyword>
<keyword evidence="2" id="KW-0349">Heme</keyword>
<dbReference type="InterPro" id="IPR023404">
    <property type="entry name" value="rSAM_horseshoe"/>
</dbReference>
<protein>
    <recommendedName>
        <fullName evidence="2">Heme chaperone HemW</fullName>
    </recommendedName>
</protein>
<keyword evidence="2" id="KW-0479">Metal-binding</keyword>
<dbReference type="InterPro" id="IPR006638">
    <property type="entry name" value="Elp3/MiaA/NifB-like_rSAM"/>
</dbReference>
<dbReference type="CDD" id="cd01335">
    <property type="entry name" value="Radical_SAM"/>
    <property type="match status" value="1"/>
</dbReference>
<dbReference type="SFLD" id="SFLDF00288">
    <property type="entry name" value="HemN-like__clustered_with_nucl"/>
    <property type="match status" value="1"/>
</dbReference>
<comment type="similarity">
    <text evidence="1">Belongs to the anaerobic coproporphyrinogen-III oxidase family. HemW subfamily.</text>
</comment>
<dbReference type="RefSeq" id="WP_320004688.1">
    <property type="nucleotide sequence ID" value="NZ_JAUHJS010000005.1"/>
</dbReference>
<keyword evidence="2" id="KW-0004">4Fe-4S</keyword>
<comment type="subcellular location">
    <subcellularLocation>
        <location evidence="2">Cytoplasm</location>
    </subcellularLocation>
</comment>
<proteinExistence type="inferred from homology"/>
<keyword evidence="2" id="KW-0408">Iron</keyword>
<dbReference type="InterPro" id="IPR058240">
    <property type="entry name" value="rSAM_sf"/>
</dbReference>
<feature type="domain" description="Radical SAM core" evidence="3">
    <location>
        <begin position="1"/>
        <end position="228"/>
    </location>
</feature>
<dbReference type="PROSITE" id="PS51918">
    <property type="entry name" value="RADICAL_SAM"/>
    <property type="match status" value="1"/>
</dbReference>
<evidence type="ECO:0000256" key="1">
    <source>
        <dbReference type="ARBA" id="ARBA00006100"/>
    </source>
</evidence>
<keyword evidence="2" id="KW-0963">Cytoplasm</keyword>
<keyword evidence="2" id="KW-0949">S-adenosyl-L-methionine</keyword>
<dbReference type="PANTHER" id="PTHR13932">
    <property type="entry name" value="COPROPORPHYRINIGEN III OXIDASE"/>
    <property type="match status" value="1"/>
</dbReference>
<dbReference type="SMART" id="SM00729">
    <property type="entry name" value="Elp3"/>
    <property type="match status" value="1"/>
</dbReference>
<comment type="caution">
    <text evidence="4">The sequence shown here is derived from an EMBL/GenBank/DDBJ whole genome shotgun (WGS) entry which is preliminary data.</text>
</comment>
<dbReference type="Gene3D" id="3.80.30.20">
    <property type="entry name" value="tm_1862 like domain"/>
    <property type="match status" value="1"/>
</dbReference>
<gene>
    <name evidence="4" type="primary">hemW</name>
    <name evidence="4" type="ORF">QWY31_11620</name>
</gene>
<dbReference type="SFLD" id="SFLDS00029">
    <property type="entry name" value="Radical_SAM"/>
    <property type="match status" value="1"/>
</dbReference>
<dbReference type="Pfam" id="PF04055">
    <property type="entry name" value="Radical_SAM"/>
    <property type="match status" value="1"/>
</dbReference>
<evidence type="ECO:0000256" key="2">
    <source>
        <dbReference type="RuleBase" id="RU364116"/>
    </source>
</evidence>
<organism evidence="4 5">
    <name type="scientific">Shiella aurantiaca</name>
    <dbReference type="NCBI Taxonomy" id="3058365"/>
    <lineage>
        <taxon>Bacteria</taxon>
        <taxon>Pseudomonadati</taxon>
        <taxon>Bacteroidota</taxon>
        <taxon>Cytophagia</taxon>
        <taxon>Cytophagales</taxon>
        <taxon>Shiellaceae</taxon>
        <taxon>Shiella</taxon>
    </lineage>
</organism>
<dbReference type="SUPFAM" id="SSF102114">
    <property type="entry name" value="Radical SAM enzymes"/>
    <property type="match status" value="1"/>
</dbReference>
<dbReference type="PANTHER" id="PTHR13932:SF5">
    <property type="entry name" value="RADICAL S-ADENOSYL METHIONINE DOMAIN-CONTAINING PROTEIN 1, MITOCHONDRIAL"/>
    <property type="match status" value="1"/>
</dbReference>
<dbReference type="InterPro" id="IPR007197">
    <property type="entry name" value="rSAM"/>
</dbReference>
<sequence>MAGIYIHIPFCKQACYYCDFHFSTSLAQKENLLRCLQQELHVQKDYLGGAPIETVYLGGGTPSILSQKELGDLLNTVRALYAVSPQAEITLEANPDDLSLTHLQELYQLGINRLSIGIQSFNNGFLHSMNRAHNAEEALAAIHLARQAGFSNISADLIYAFPHSDHSLWQADLQQMLAFRPEHISAYCLTVEEKTVLGKWTKKGSFQPADEEFAAHQFEQLQQALAEAGYIQYEVSNFCLPGYESKHNSNYWKQTPYLGIGPSAHSYDGHSRQYNISNNALYCKSIEKGELPCEKEILSQENAINEYLMTNLRTVWGCDSSFLEKQYDFQWLPEQLTYIQALVAKGLAHFEQGVLRLSPQGLLLADKIAADLFVEES</sequence>
<dbReference type="InterPro" id="IPR034505">
    <property type="entry name" value="Coproporphyrinogen-III_oxidase"/>
</dbReference>
<evidence type="ECO:0000313" key="5">
    <source>
        <dbReference type="Proteomes" id="UP001168552"/>
    </source>
</evidence>
<comment type="function">
    <text evidence="2">Probably acts as a heme chaperone, transferring heme to an unknown acceptor. Binds one molecule of heme per monomer, possibly covalently. Binds 1 [4Fe-4S] cluster. The cluster is coordinated with 3 cysteines and an exchangeable S-adenosyl-L-methionine.</text>
</comment>
<dbReference type="EMBL" id="JAUHJS010000005">
    <property type="protein sequence ID" value="MDN4166155.1"/>
    <property type="molecule type" value="Genomic_DNA"/>
</dbReference>
<evidence type="ECO:0000313" key="4">
    <source>
        <dbReference type="EMBL" id="MDN4166155.1"/>
    </source>
</evidence>
<reference evidence="4" key="1">
    <citation type="submission" date="2023-06" db="EMBL/GenBank/DDBJ databases">
        <title>Cytophagales bacterium Strain LB-30, isolated from soil.</title>
        <authorList>
            <person name="Liu B."/>
        </authorList>
    </citation>
    <scope>NUCLEOTIDE SEQUENCE</scope>
    <source>
        <strain evidence="4">LB-30</strain>
    </source>
</reference>
<dbReference type="SFLD" id="SFLDF00562">
    <property type="entry name" value="HemN-like__clustered_with_heat"/>
    <property type="match status" value="1"/>
</dbReference>
<name>A0ABT8F6S0_9BACT</name>
<dbReference type="NCBIfam" id="TIGR00539">
    <property type="entry name" value="hemN_rel"/>
    <property type="match status" value="1"/>
</dbReference>